<comment type="subcellular location">
    <subcellularLocation>
        <location evidence="2 7">Membrane</location>
        <topology evidence="2 7">Multi-pass membrane protein</topology>
    </subcellularLocation>
</comment>
<sequence length="245" mass="27090">MAFSANPLALSVPDPTFESWLRDSGYLEILDQRTSDLHRISTTTTTTTTDSTSATADPPSVATAAVSSGVFFSNALNHIGILLSLFTINPFSKLTNEDFSRDTPPWTLGFIGYSDSYSFPSSRSQASMRVTENNKRYCRNYFTLFIIFFACSLYQIPIALVGLISSLALWDLFAYCGNLWGLNNHPVTRECLLRLAQCATAVIIFVCSVQIAVLYALGVSYAVMMLHASFRKLTPIKQTTKGKQK</sequence>
<accession>A0AAP0CW59</accession>
<evidence type="ECO:0000313" key="9">
    <source>
        <dbReference type="Proteomes" id="UP001408789"/>
    </source>
</evidence>
<dbReference type="GO" id="GO:0005783">
    <property type="term" value="C:endoplasmic reticulum"/>
    <property type="evidence" value="ECO:0007669"/>
    <property type="project" value="TreeGrafter"/>
</dbReference>
<keyword evidence="6 7" id="KW-0472">Membrane</keyword>
<dbReference type="PANTHER" id="PTHR19317:SF1">
    <property type="entry name" value="PRA1 FAMILY PROTEIN H"/>
    <property type="match status" value="1"/>
</dbReference>
<gene>
    <name evidence="8" type="ORF">SSX86_021147</name>
</gene>
<protein>
    <recommendedName>
        <fullName evidence="7">PRA1 family protein</fullName>
    </recommendedName>
</protein>
<evidence type="ECO:0000256" key="7">
    <source>
        <dbReference type="RuleBase" id="RU363107"/>
    </source>
</evidence>
<evidence type="ECO:0000256" key="1">
    <source>
        <dbReference type="ARBA" id="ARBA00002501"/>
    </source>
</evidence>
<reference evidence="8 9" key="1">
    <citation type="submission" date="2024-04" db="EMBL/GenBank/DDBJ databases">
        <title>The reference genome of an endangered Asteraceae, Deinandra increscens subsp. villosa, native to the Central Coast of California.</title>
        <authorList>
            <person name="Guilliams M."/>
            <person name="Hasenstab-Lehman K."/>
            <person name="Meyer R."/>
            <person name="Mcevoy S."/>
        </authorList>
    </citation>
    <scope>NUCLEOTIDE SEQUENCE [LARGE SCALE GENOMIC DNA]</scope>
    <source>
        <tissue evidence="8">Leaf</tissue>
    </source>
</reference>
<evidence type="ECO:0000256" key="6">
    <source>
        <dbReference type="ARBA" id="ARBA00023136"/>
    </source>
</evidence>
<evidence type="ECO:0000256" key="4">
    <source>
        <dbReference type="ARBA" id="ARBA00022692"/>
    </source>
</evidence>
<keyword evidence="7" id="KW-0813">Transport</keyword>
<name>A0AAP0CW59_9ASTR</name>
<comment type="caution">
    <text evidence="8">The sequence shown here is derived from an EMBL/GenBank/DDBJ whole genome shotgun (WGS) entry which is preliminary data.</text>
</comment>
<keyword evidence="5 7" id="KW-1133">Transmembrane helix</keyword>
<dbReference type="Pfam" id="PF03208">
    <property type="entry name" value="PRA1"/>
    <property type="match status" value="1"/>
</dbReference>
<dbReference type="GO" id="GO:0016192">
    <property type="term" value="P:vesicle-mediated transport"/>
    <property type="evidence" value="ECO:0007669"/>
    <property type="project" value="UniProtKB-ARBA"/>
</dbReference>
<dbReference type="InterPro" id="IPR004895">
    <property type="entry name" value="Prenylated_rab_accept_PRA1"/>
</dbReference>
<dbReference type="GO" id="GO:0005794">
    <property type="term" value="C:Golgi apparatus"/>
    <property type="evidence" value="ECO:0007669"/>
    <property type="project" value="TreeGrafter"/>
</dbReference>
<comment type="similarity">
    <text evidence="3 7">Belongs to the PRA1 family.</text>
</comment>
<organism evidence="8 9">
    <name type="scientific">Deinandra increscens subsp. villosa</name>
    <dbReference type="NCBI Taxonomy" id="3103831"/>
    <lineage>
        <taxon>Eukaryota</taxon>
        <taxon>Viridiplantae</taxon>
        <taxon>Streptophyta</taxon>
        <taxon>Embryophyta</taxon>
        <taxon>Tracheophyta</taxon>
        <taxon>Spermatophyta</taxon>
        <taxon>Magnoliopsida</taxon>
        <taxon>eudicotyledons</taxon>
        <taxon>Gunneridae</taxon>
        <taxon>Pentapetalae</taxon>
        <taxon>asterids</taxon>
        <taxon>campanulids</taxon>
        <taxon>Asterales</taxon>
        <taxon>Asteraceae</taxon>
        <taxon>Asteroideae</taxon>
        <taxon>Heliantheae alliance</taxon>
        <taxon>Madieae</taxon>
        <taxon>Madiinae</taxon>
        <taxon>Deinandra</taxon>
    </lineage>
</organism>
<dbReference type="EMBL" id="JBCNJP010000020">
    <property type="protein sequence ID" value="KAK9060443.1"/>
    <property type="molecule type" value="Genomic_DNA"/>
</dbReference>
<keyword evidence="4 7" id="KW-0812">Transmembrane</keyword>
<keyword evidence="9" id="KW-1185">Reference proteome</keyword>
<feature type="transmembrane region" description="Helical" evidence="7">
    <location>
        <begin position="141"/>
        <end position="170"/>
    </location>
</feature>
<evidence type="ECO:0000313" key="8">
    <source>
        <dbReference type="EMBL" id="KAK9060443.1"/>
    </source>
</evidence>
<dbReference type="GO" id="GO:0016020">
    <property type="term" value="C:membrane"/>
    <property type="evidence" value="ECO:0007669"/>
    <property type="project" value="UniProtKB-SubCell"/>
</dbReference>
<evidence type="ECO:0000256" key="5">
    <source>
        <dbReference type="ARBA" id="ARBA00022989"/>
    </source>
</evidence>
<evidence type="ECO:0000256" key="3">
    <source>
        <dbReference type="ARBA" id="ARBA00006483"/>
    </source>
</evidence>
<comment type="function">
    <text evidence="1 7">May be involved in both secretory and endocytic intracellular trafficking in the endosomal/prevacuolar compartments.</text>
</comment>
<dbReference type="AlphaFoldDB" id="A0AAP0CW59"/>
<dbReference type="Proteomes" id="UP001408789">
    <property type="component" value="Unassembled WGS sequence"/>
</dbReference>
<evidence type="ECO:0000256" key="2">
    <source>
        <dbReference type="ARBA" id="ARBA00004141"/>
    </source>
</evidence>
<feature type="transmembrane region" description="Helical" evidence="7">
    <location>
        <begin position="202"/>
        <end position="223"/>
    </location>
</feature>
<dbReference type="PANTHER" id="PTHR19317">
    <property type="entry name" value="PRENYLATED RAB ACCEPTOR 1-RELATED"/>
    <property type="match status" value="1"/>
</dbReference>
<proteinExistence type="inferred from homology"/>